<evidence type="ECO:0000313" key="2">
    <source>
        <dbReference type="Proteomes" id="UP001152798"/>
    </source>
</evidence>
<dbReference type="PANTHER" id="PTHR20870:SF0">
    <property type="entry name" value="BARDET-BIEDL SYNDROME 1 PROTEIN"/>
    <property type="match status" value="1"/>
</dbReference>
<accession>A0A9P0ECK0</accession>
<dbReference type="GO" id="GO:0005113">
    <property type="term" value="F:patched binding"/>
    <property type="evidence" value="ECO:0007669"/>
    <property type="project" value="TreeGrafter"/>
</dbReference>
<dbReference type="AlphaFoldDB" id="A0A9P0ECK0"/>
<dbReference type="OrthoDB" id="10259809at2759"/>
<name>A0A9P0ECK0_NEZVI</name>
<dbReference type="GO" id="GO:0005119">
    <property type="term" value="F:smoothened binding"/>
    <property type="evidence" value="ECO:0007669"/>
    <property type="project" value="TreeGrafter"/>
</dbReference>
<organism evidence="1 2">
    <name type="scientific">Nezara viridula</name>
    <name type="common">Southern green stink bug</name>
    <name type="synonym">Cimex viridulus</name>
    <dbReference type="NCBI Taxonomy" id="85310"/>
    <lineage>
        <taxon>Eukaryota</taxon>
        <taxon>Metazoa</taxon>
        <taxon>Ecdysozoa</taxon>
        <taxon>Arthropoda</taxon>
        <taxon>Hexapoda</taxon>
        <taxon>Insecta</taxon>
        <taxon>Pterygota</taxon>
        <taxon>Neoptera</taxon>
        <taxon>Paraneoptera</taxon>
        <taxon>Hemiptera</taxon>
        <taxon>Heteroptera</taxon>
        <taxon>Panheteroptera</taxon>
        <taxon>Pentatomomorpha</taxon>
        <taxon>Pentatomoidea</taxon>
        <taxon>Pentatomidae</taxon>
        <taxon>Pentatominae</taxon>
        <taxon>Nezara</taxon>
    </lineage>
</organism>
<dbReference type="PANTHER" id="PTHR20870">
    <property type="entry name" value="BARDET-BIEDL SYNDROME 1 PROTEIN"/>
    <property type="match status" value="1"/>
</dbReference>
<dbReference type="GO" id="GO:0005930">
    <property type="term" value="C:axoneme"/>
    <property type="evidence" value="ECO:0007669"/>
    <property type="project" value="TreeGrafter"/>
</dbReference>
<dbReference type="EMBL" id="OV725078">
    <property type="protein sequence ID" value="CAH1392622.1"/>
    <property type="molecule type" value="Genomic_DNA"/>
</dbReference>
<evidence type="ECO:0000313" key="1">
    <source>
        <dbReference type="EMBL" id="CAH1392622.1"/>
    </source>
</evidence>
<dbReference type="GO" id="GO:0005813">
    <property type="term" value="C:centrosome"/>
    <property type="evidence" value="ECO:0007669"/>
    <property type="project" value="TreeGrafter"/>
</dbReference>
<protein>
    <submittedName>
        <fullName evidence="1">Uncharacterized protein</fullName>
    </submittedName>
</protein>
<dbReference type="GO" id="GO:1905515">
    <property type="term" value="P:non-motile cilium assembly"/>
    <property type="evidence" value="ECO:0007669"/>
    <property type="project" value="InterPro"/>
</dbReference>
<dbReference type="SUPFAM" id="SSF50978">
    <property type="entry name" value="WD40 repeat-like"/>
    <property type="match status" value="1"/>
</dbReference>
<dbReference type="GO" id="GO:0034464">
    <property type="term" value="C:BBSome"/>
    <property type="evidence" value="ECO:0007669"/>
    <property type="project" value="InterPro"/>
</dbReference>
<dbReference type="InterPro" id="IPR028784">
    <property type="entry name" value="BBS1"/>
</dbReference>
<reference evidence="1" key="1">
    <citation type="submission" date="2022-01" db="EMBL/GenBank/DDBJ databases">
        <authorList>
            <person name="King R."/>
        </authorList>
    </citation>
    <scope>NUCLEOTIDE SEQUENCE</scope>
</reference>
<dbReference type="InterPro" id="IPR036322">
    <property type="entry name" value="WD40_repeat_dom_sf"/>
</dbReference>
<proteinExistence type="predicted"/>
<dbReference type="GO" id="GO:0061512">
    <property type="term" value="P:protein localization to cilium"/>
    <property type="evidence" value="ECO:0007669"/>
    <property type="project" value="TreeGrafter"/>
</dbReference>
<sequence length="229" mass="25559">MACRNGSLYYLSGGNIHFITQLCSLPVSLILVHPKIITANMDNTLNCFNLQGQKYWTISLPADPLSMTGIPIAGLALDLVAVSLSDGSILFYNGANLVHTITTTDPISSMIFGRYGQEDHALISISSSGMLDIRLLKRTAQFNKQSKLSSQLEYRPSDIKLLVPKKNKLFLGQTVREIQNCKDMHVWFHHSWLGLKVLASEAFITAIHNFTVLPKESLKMMIKVRIIKI</sequence>
<dbReference type="Proteomes" id="UP001152798">
    <property type="component" value="Chromosome 2"/>
</dbReference>
<gene>
    <name evidence="1" type="ORF">NEZAVI_LOCUS3414</name>
</gene>
<keyword evidence="2" id="KW-1185">Reference proteome</keyword>